<name>A0A8J3RHX6_9ACTN</name>
<evidence type="ECO:0000313" key="2">
    <source>
        <dbReference type="Proteomes" id="UP000610966"/>
    </source>
</evidence>
<sequence length="77" mass="8098">MTSTPATACALGVSNHELKIPSGEADDRLARSEAALGTERAVQANFKITVNRMAAPRPILCRARGALYSKDASPVSD</sequence>
<protein>
    <submittedName>
        <fullName evidence="1">Uncharacterized protein</fullName>
    </submittedName>
</protein>
<gene>
    <name evidence="1" type="ORF">Mth01_49260</name>
</gene>
<keyword evidence="2" id="KW-1185">Reference proteome</keyword>
<dbReference type="AlphaFoldDB" id="A0A8J3RHX6"/>
<organism evidence="1 2">
    <name type="scientific">Sphaerimonospora thailandensis</name>
    <dbReference type="NCBI Taxonomy" id="795644"/>
    <lineage>
        <taxon>Bacteria</taxon>
        <taxon>Bacillati</taxon>
        <taxon>Actinomycetota</taxon>
        <taxon>Actinomycetes</taxon>
        <taxon>Streptosporangiales</taxon>
        <taxon>Streptosporangiaceae</taxon>
        <taxon>Sphaerimonospora</taxon>
    </lineage>
</organism>
<dbReference type="EMBL" id="BOOG01000059">
    <property type="protein sequence ID" value="GIH72673.1"/>
    <property type="molecule type" value="Genomic_DNA"/>
</dbReference>
<reference evidence="1" key="1">
    <citation type="submission" date="2021-01" db="EMBL/GenBank/DDBJ databases">
        <title>Whole genome shotgun sequence of Sphaerimonospora thailandensis NBRC 107569.</title>
        <authorList>
            <person name="Komaki H."/>
            <person name="Tamura T."/>
        </authorList>
    </citation>
    <scope>NUCLEOTIDE SEQUENCE</scope>
    <source>
        <strain evidence="1">NBRC 107569</strain>
    </source>
</reference>
<dbReference type="Proteomes" id="UP000610966">
    <property type="component" value="Unassembled WGS sequence"/>
</dbReference>
<dbReference type="RefSeq" id="WP_204018326.1">
    <property type="nucleotide sequence ID" value="NZ_BOOG01000059.1"/>
</dbReference>
<evidence type="ECO:0000313" key="1">
    <source>
        <dbReference type="EMBL" id="GIH72673.1"/>
    </source>
</evidence>
<accession>A0A8J3RHX6</accession>
<comment type="caution">
    <text evidence="1">The sequence shown here is derived from an EMBL/GenBank/DDBJ whole genome shotgun (WGS) entry which is preliminary data.</text>
</comment>
<proteinExistence type="predicted"/>